<organism evidence="3 4">
    <name type="scientific">Xanthocytophaga agilis</name>
    <dbReference type="NCBI Taxonomy" id="3048010"/>
    <lineage>
        <taxon>Bacteria</taxon>
        <taxon>Pseudomonadati</taxon>
        <taxon>Bacteroidota</taxon>
        <taxon>Cytophagia</taxon>
        <taxon>Cytophagales</taxon>
        <taxon>Rhodocytophagaceae</taxon>
        <taxon>Xanthocytophaga</taxon>
    </lineage>
</organism>
<evidence type="ECO:0000313" key="4">
    <source>
        <dbReference type="Proteomes" id="UP001232063"/>
    </source>
</evidence>
<dbReference type="EMBL" id="JASJOU010000004">
    <property type="protein sequence ID" value="MDJ1501998.1"/>
    <property type="molecule type" value="Genomic_DNA"/>
</dbReference>
<protein>
    <recommendedName>
        <fullName evidence="5">Lipoprotein</fullName>
    </recommendedName>
</protein>
<feature type="region of interest" description="Disordered" evidence="1">
    <location>
        <begin position="30"/>
        <end position="56"/>
    </location>
</feature>
<evidence type="ECO:0000313" key="3">
    <source>
        <dbReference type="EMBL" id="MDJ1501998.1"/>
    </source>
</evidence>
<comment type="caution">
    <text evidence="3">The sequence shown here is derived from an EMBL/GenBank/DDBJ whole genome shotgun (WGS) entry which is preliminary data.</text>
</comment>
<reference evidence="3" key="1">
    <citation type="submission" date="2023-05" db="EMBL/GenBank/DDBJ databases">
        <authorList>
            <person name="Zhang X."/>
        </authorList>
    </citation>
    <scope>NUCLEOTIDE SEQUENCE</scope>
    <source>
        <strain evidence="3">BD1B2-1</strain>
    </source>
</reference>
<sequence>MKIYSVIKPAFYGVVGMTLYLMASCGSSANKDTDMNQSDSTTTDSTAVPADTASASTKSNNAAEILAMLRSR</sequence>
<accession>A0AAE3R730</accession>
<dbReference type="AlphaFoldDB" id="A0AAE3R730"/>
<dbReference type="Proteomes" id="UP001232063">
    <property type="component" value="Unassembled WGS sequence"/>
</dbReference>
<name>A0AAE3R730_9BACT</name>
<feature type="chain" id="PRO_5042241859" description="Lipoprotein" evidence="2">
    <location>
        <begin position="24"/>
        <end position="72"/>
    </location>
</feature>
<feature type="compositionally biased region" description="Polar residues" evidence="1">
    <location>
        <begin position="30"/>
        <end position="46"/>
    </location>
</feature>
<dbReference type="RefSeq" id="WP_314511770.1">
    <property type="nucleotide sequence ID" value="NZ_JASJOU010000004.1"/>
</dbReference>
<keyword evidence="2" id="KW-0732">Signal</keyword>
<dbReference type="PROSITE" id="PS51257">
    <property type="entry name" value="PROKAR_LIPOPROTEIN"/>
    <property type="match status" value="1"/>
</dbReference>
<gene>
    <name evidence="3" type="ORF">QNI22_15130</name>
</gene>
<evidence type="ECO:0000256" key="2">
    <source>
        <dbReference type="SAM" id="SignalP"/>
    </source>
</evidence>
<evidence type="ECO:0000256" key="1">
    <source>
        <dbReference type="SAM" id="MobiDB-lite"/>
    </source>
</evidence>
<keyword evidence="4" id="KW-1185">Reference proteome</keyword>
<evidence type="ECO:0008006" key="5">
    <source>
        <dbReference type="Google" id="ProtNLM"/>
    </source>
</evidence>
<proteinExistence type="predicted"/>
<feature type="signal peptide" evidence="2">
    <location>
        <begin position="1"/>
        <end position="23"/>
    </location>
</feature>